<proteinExistence type="predicted"/>
<feature type="non-terminal residue" evidence="1">
    <location>
        <position position="24"/>
    </location>
</feature>
<name>A0A0J7YNK6_BETVV</name>
<reference evidence="1 2" key="1">
    <citation type="journal article" date="2014" name="Nature">
        <title>The genome of the recently domesticated crop plant sugar beet (Beta vulgaris).</title>
        <authorList>
            <person name="Dohm J.C."/>
            <person name="Minoche A.E."/>
            <person name="Holtgrawe D."/>
            <person name="Capella-Gutierrez S."/>
            <person name="Zakrzewski F."/>
            <person name="Tafer H."/>
            <person name="Rupp O."/>
            <person name="Sorensen T.R."/>
            <person name="Stracke R."/>
            <person name="Reinhardt R."/>
            <person name="Goesmann A."/>
            <person name="Kraft T."/>
            <person name="Schulz B."/>
            <person name="Stadler P.F."/>
            <person name="Schmidt T."/>
            <person name="Gabaldon T."/>
            <person name="Lehrach H."/>
            <person name="Weisshaar B."/>
            <person name="Himmelbauer H."/>
        </authorList>
    </citation>
    <scope>NUCLEOTIDE SEQUENCE [LARGE SCALE GENOMIC DNA]</scope>
    <source>
        <tissue evidence="1">Taproot</tissue>
    </source>
</reference>
<dbReference type="EMBL" id="KQ113661">
    <property type="protein sequence ID" value="KMS65157.1"/>
    <property type="molecule type" value="Genomic_DNA"/>
</dbReference>
<keyword evidence="2" id="KW-1185">Reference proteome</keyword>
<gene>
    <name evidence="1" type="ORF">BVRB_038840</name>
</gene>
<dbReference type="Gramene" id="KMS65157">
    <property type="protein sequence ID" value="KMS65157"/>
    <property type="gene ID" value="BVRB_038840"/>
</dbReference>
<protein>
    <submittedName>
        <fullName evidence="1">Uncharacterized protein</fullName>
    </submittedName>
</protein>
<sequence>MATYADDISSLFQDLKIRRKHRFI</sequence>
<evidence type="ECO:0000313" key="2">
    <source>
        <dbReference type="Proteomes" id="UP000035740"/>
    </source>
</evidence>
<accession>A0A0J7YNK6</accession>
<dbReference type="Proteomes" id="UP000035740">
    <property type="component" value="Unassembled WGS sequence"/>
</dbReference>
<organism evidence="1 2">
    <name type="scientific">Beta vulgaris subsp. vulgaris</name>
    <name type="common">Beet</name>
    <dbReference type="NCBI Taxonomy" id="3555"/>
    <lineage>
        <taxon>Eukaryota</taxon>
        <taxon>Viridiplantae</taxon>
        <taxon>Streptophyta</taxon>
        <taxon>Embryophyta</taxon>
        <taxon>Tracheophyta</taxon>
        <taxon>Spermatophyta</taxon>
        <taxon>Magnoliopsida</taxon>
        <taxon>eudicotyledons</taxon>
        <taxon>Gunneridae</taxon>
        <taxon>Pentapetalae</taxon>
        <taxon>Caryophyllales</taxon>
        <taxon>Chenopodiaceae</taxon>
        <taxon>Betoideae</taxon>
        <taxon>Beta</taxon>
    </lineage>
</organism>
<dbReference type="AlphaFoldDB" id="A0A0J7YNK6"/>
<evidence type="ECO:0000313" key="1">
    <source>
        <dbReference type="EMBL" id="KMS65157.1"/>
    </source>
</evidence>